<dbReference type="Pfam" id="PF07705">
    <property type="entry name" value="CARDB"/>
    <property type="match status" value="1"/>
</dbReference>
<dbReference type="Proteomes" id="UP000198309">
    <property type="component" value="Unassembled WGS sequence"/>
</dbReference>
<dbReference type="InterPro" id="IPR011635">
    <property type="entry name" value="CARDB"/>
</dbReference>
<dbReference type="RefSeq" id="WP_139210203.1">
    <property type="nucleotide sequence ID" value="NZ_FNEC01000018.1"/>
</dbReference>
<reference evidence="3 4" key="2">
    <citation type="submission" date="2017-06" db="EMBL/GenBank/DDBJ databases">
        <authorList>
            <person name="Varghese N."/>
            <person name="Submissions S."/>
        </authorList>
    </citation>
    <scope>NUCLEOTIDE SEQUENCE [LARGE SCALE GENOMIC DNA]</scope>
    <source>
        <strain evidence="3 4">RLD-1</strain>
    </source>
</reference>
<dbReference type="EMBL" id="FZPC01000007">
    <property type="protein sequence ID" value="SNS80141.1"/>
    <property type="molecule type" value="Genomic_DNA"/>
</dbReference>
<evidence type="ECO:0000313" key="4">
    <source>
        <dbReference type="Proteomes" id="UP000198309"/>
    </source>
</evidence>
<keyword evidence="4" id="KW-1185">Reference proteome</keyword>
<evidence type="ECO:0000313" key="5">
    <source>
        <dbReference type="Proteomes" id="UP000199693"/>
    </source>
</evidence>
<dbReference type="EMBL" id="FNEC01000018">
    <property type="protein sequence ID" value="SDJ51360.1"/>
    <property type="molecule type" value="Genomic_DNA"/>
</dbReference>
<evidence type="ECO:0000313" key="3">
    <source>
        <dbReference type="EMBL" id="SNS80141.1"/>
    </source>
</evidence>
<gene>
    <name evidence="2" type="ORF">SAMN05216189_101835</name>
    <name evidence="3" type="ORF">SAMN06295949_10785</name>
</gene>
<proteinExistence type="predicted"/>
<evidence type="ECO:0000313" key="2">
    <source>
        <dbReference type="EMBL" id="SDJ51360.1"/>
    </source>
</evidence>
<evidence type="ECO:0000259" key="1">
    <source>
        <dbReference type="Pfam" id="PF07705"/>
    </source>
</evidence>
<organism evidence="2 5">
    <name type="scientific">Pseudomonas delhiensis</name>
    <dbReference type="NCBI Taxonomy" id="366289"/>
    <lineage>
        <taxon>Bacteria</taxon>
        <taxon>Pseudomonadati</taxon>
        <taxon>Pseudomonadota</taxon>
        <taxon>Gammaproteobacteria</taxon>
        <taxon>Pseudomonadales</taxon>
        <taxon>Pseudomonadaceae</taxon>
        <taxon>Pseudomonas</taxon>
    </lineage>
</organism>
<dbReference type="Proteomes" id="UP000199693">
    <property type="component" value="Unassembled WGS sequence"/>
</dbReference>
<feature type="domain" description="CARDB" evidence="1">
    <location>
        <begin position="317"/>
        <end position="418"/>
    </location>
</feature>
<dbReference type="AlphaFoldDB" id="A0A239HG70"/>
<accession>A0A239HG70</accession>
<name>A0A239HG70_9PSED</name>
<reference evidence="2 5" key="1">
    <citation type="submission" date="2016-10" db="EMBL/GenBank/DDBJ databases">
        <authorList>
            <person name="de Groot N.N."/>
        </authorList>
    </citation>
    <scope>NUCLEOTIDE SEQUENCE [LARGE SCALE GENOMIC DNA]</scope>
    <source>
        <strain evidence="2 5">CCM 7361</strain>
    </source>
</reference>
<sequence length="428" mass="47884">MPGNIAKKIINSVFVTTAAFLPTQAQSAEPKEINMLYASIPKAITQKYREDLSSLRYAGINTIAVKGYSINEIQTKIVNFRSDPTLSRFELIIDISGILHDTWSLRSPSVCAKGSEYLPDETKDILKSITSLGLSNDTISGYYTFDEPAITISQTGKKGICKEFQELIYKQIRSLDTNKEKRPVLVSNTFWSLSDDKIKETMSTNIQDATFLEIYDGDIRALIDTFEKLKRNNLHKNKYIYTFPAYNTEACASPYFNEQFQPALYQAIKSTFGNTSIPSLGVSYFAYWPENKPDFKYSIDNCREIAESTIEHLKNLPDLIITKLSNTPKDFLPGEPVEFSAEIKNIGGRELPNQWIGVLLLIDGKCPASGCMWGGTTSSLAIGETKKISINGNGSWRAEAGTHKITALVDDQKYAVEAKKSITLFQEK</sequence>
<dbReference type="InterPro" id="IPR013783">
    <property type="entry name" value="Ig-like_fold"/>
</dbReference>
<protein>
    <submittedName>
        <fullName evidence="2">CARDB protein</fullName>
    </submittedName>
</protein>
<dbReference type="Gene3D" id="2.60.40.10">
    <property type="entry name" value="Immunoglobulins"/>
    <property type="match status" value="1"/>
</dbReference>